<dbReference type="Pfam" id="PF00067">
    <property type="entry name" value="p450"/>
    <property type="match status" value="1"/>
</dbReference>
<dbReference type="GO" id="GO:0004497">
    <property type="term" value="F:monooxygenase activity"/>
    <property type="evidence" value="ECO:0007669"/>
    <property type="project" value="UniProtKB-KW"/>
</dbReference>
<comment type="cofactor">
    <cofactor evidence="1 13">
        <name>heme</name>
        <dbReference type="ChEBI" id="CHEBI:30413"/>
    </cofactor>
</comment>
<dbReference type="InterPro" id="IPR050121">
    <property type="entry name" value="Cytochrome_P450_monoxygenase"/>
</dbReference>
<evidence type="ECO:0000313" key="16">
    <source>
        <dbReference type="Proteomes" id="UP000076532"/>
    </source>
</evidence>
<dbReference type="InterPro" id="IPR036396">
    <property type="entry name" value="Cyt_P450_sf"/>
</dbReference>
<evidence type="ECO:0000256" key="9">
    <source>
        <dbReference type="ARBA" id="ARBA00023002"/>
    </source>
</evidence>
<evidence type="ECO:0000256" key="10">
    <source>
        <dbReference type="ARBA" id="ARBA00023004"/>
    </source>
</evidence>
<keyword evidence="8 14" id="KW-1133">Transmembrane helix</keyword>
<keyword evidence="10 13" id="KW-0408">Iron</keyword>
<evidence type="ECO:0000256" key="4">
    <source>
        <dbReference type="ARBA" id="ARBA00010617"/>
    </source>
</evidence>
<keyword evidence="9" id="KW-0560">Oxidoreductase</keyword>
<keyword evidence="11" id="KW-0503">Monooxygenase</keyword>
<dbReference type="GO" id="GO:0005506">
    <property type="term" value="F:iron ion binding"/>
    <property type="evidence" value="ECO:0007669"/>
    <property type="project" value="InterPro"/>
</dbReference>
<dbReference type="PANTHER" id="PTHR24305">
    <property type="entry name" value="CYTOCHROME P450"/>
    <property type="match status" value="1"/>
</dbReference>
<evidence type="ECO:0000313" key="15">
    <source>
        <dbReference type="EMBL" id="KZP32059.1"/>
    </source>
</evidence>
<evidence type="ECO:0000256" key="5">
    <source>
        <dbReference type="ARBA" id="ARBA00022617"/>
    </source>
</evidence>
<evidence type="ECO:0000256" key="7">
    <source>
        <dbReference type="ARBA" id="ARBA00022723"/>
    </source>
</evidence>
<evidence type="ECO:0000256" key="13">
    <source>
        <dbReference type="PIRSR" id="PIRSR602401-1"/>
    </source>
</evidence>
<dbReference type="CDD" id="cd11069">
    <property type="entry name" value="CYP_FUM15-like"/>
    <property type="match status" value="1"/>
</dbReference>
<comment type="subcellular location">
    <subcellularLocation>
        <location evidence="2">Membrane</location>
    </subcellularLocation>
</comment>
<dbReference type="AlphaFoldDB" id="A0A166UUY3"/>
<accession>A0A166UUY3</accession>
<evidence type="ECO:0000256" key="12">
    <source>
        <dbReference type="ARBA" id="ARBA00023136"/>
    </source>
</evidence>
<gene>
    <name evidence="15" type="ORF">FIBSPDRAFT_849028</name>
</gene>
<feature type="transmembrane region" description="Helical" evidence="14">
    <location>
        <begin position="6"/>
        <end position="26"/>
    </location>
</feature>
<dbReference type="Proteomes" id="UP000076532">
    <property type="component" value="Unassembled WGS sequence"/>
</dbReference>
<evidence type="ECO:0000256" key="8">
    <source>
        <dbReference type="ARBA" id="ARBA00022989"/>
    </source>
</evidence>
<dbReference type="InterPro" id="IPR002401">
    <property type="entry name" value="Cyt_P450_E_grp-I"/>
</dbReference>
<reference evidence="15 16" key="1">
    <citation type="journal article" date="2016" name="Mol. Biol. Evol.">
        <title>Comparative Genomics of Early-Diverging Mushroom-Forming Fungi Provides Insights into the Origins of Lignocellulose Decay Capabilities.</title>
        <authorList>
            <person name="Nagy L.G."/>
            <person name="Riley R."/>
            <person name="Tritt A."/>
            <person name="Adam C."/>
            <person name="Daum C."/>
            <person name="Floudas D."/>
            <person name="Sun H."/>
            <person name="Yadav J.S."/>
            <person name="Pangilinan J."/>
            <person name="Larsson K.H."/>
            <person name="Matsuura K."/>
            <person name="Barry K."/>
            <person name="Labutti K."/>
            <person name="Kuo R."/>
            <person name="Ohm R.A."/>
            <person name="Bhattacharya S.S."/>
            <person name="Shirouzu T."/>
            <person name="Yoshinaga Y."/>
            <person name="Martin F.M."/>
            <person name="Grigoriev I.V."/>
            <person name="Hibbett D.S."/>
        </authorList>
    </citation>
    <scope>NUCLEOTIDE SEQUENCE [LARGE SCALE GENOMIC DNA]</scope>
    <source>
        <strain evidence="15 16">CBS 109695</strain>
    </source>
</reference>
<dbReference type="STRING" id="436010.A0A166UUY3"/>
<dbReference type="InterPro" id="IPR001128">
    <property type="entry name" value="Cyt_P450"/>
</dbReference>
<dbReference type="SUPFAM" id="SSF48264">
    <property type="entry name" value="Cytochrome P450"/>
    <property type="match status" value="1"/>
</dbReference>
<keyword evidence="7 13" id="KW-0479">Metal-binding</keyword>
<evidence type="ECO:0000256" key="1">
    <source>
        <dbReference type="ARBA" id="ARBA00001971"/>
    </source>
</evidence>
<keyword evidence="16" id="KW-1185">Reference proteome</keyword>
<comment type="similarity">
    <text evidence="4">Belongs to the cytochrome P450 family.</text>
</comment>
<evidence type="ECO:0000256" key="6">
    <source>
        <dbReference type="ARBA" id="ARBA00022692"/>
    </source>
</evidence>
<dbReference type="Gene3D" id="1.10.630.10">
    <property type="entry name" value="Cytochrome P450"/>
    <property type="match status" value="1"/>
</dbReference>
<protein>
    <submittedName>
        <fullName evidence="15">Cytochrome P450</fullName>
    </submittedName>
</protein>
<dbReference type="GO" id="GO:0016020">
    <property type="term" value="C:membrane"/>
    <property type="evidence" value="ECO:0007669"/>
    <property type="project" value="UniProtKB-SubCell"/>
</dbReference>
<dbReference type="PRINTS" id="PR00385">
    <property type="entry name" value="P450"/>
</dbReference>
<comment type="pathway">
    <text evidence="3">Secondary metabolite biosynthesis; terpenoid biosynthesis.</text>
</comment>
<dbReference type="GO" id="GO:0020037">
    <property type="term" value="F:heme binding"/>
    <property type="evidence" value="ECO:0007669"/>
    <property type="project" value="InterPro"/>
</dbReference>
<feature type="binding site" description="axial binding residue" evidence="13">
    <location>
        <position position="489"/>
    </location>
    <ligand>
        <name>heme</name>
        <dbReference type="ChEBI" id="CHEBI:30413"/>
    </ligand>
    <ligandPart>
        <name>Fe</name>
        <dbReference type="ChEBI" id="CHEBI:18248"/>
    </ligandPart>
</feature>
<dbReference type="EMBL" id="KV417487">
    <property type="protein sequence ID" value="KZP32059.1"/>
    <property type="molecule type" value="Genomic_DNA"/>
</dbReference>
<dbReference type="PANTHER" id="PTHR24305:SF166">
    <property type="entry name" value="CYTOCHROME P450 12A4, MITOCHONDRIAL-RELATED"/>
    <property type="match status" value="1"/>
</dbReference>
<dbReference type="OrthoDB" id="1470350at2759"/>
<proteinExistence type="inferred from homology"/>
<dbReference type="PRINTS" id="PR00463">
    <property type="entry name" value="EP450I"/>
</dbReference>
<evidence type="ECO:0000256" key="2">
    <source>
        <dbReference type="ARBA" id="ARBA00004370"/>
    </source>
</evidence>
<organism evidence="15 16">
    <name type="scientific">Athelia psychrophila</name>
    <dbReference type="NCBI Taxonomy" id="1759441"/>
    <lineage>
        <taxon>Eukaryota</taxon>
        <taxon>Fungi</taxon>
        <taxon>Dikarya</taxon>
        <taxon>Basidiomycota</taxon>
        <taxon>Agaricomycotina</taxon>
        <taxon>Agaricomycetes</taxon>
        <taxon>Agaricomycetidae</taxon>
        <taxon>Atheliales</taxon>
        <taxon>Atheliaceae</taxon>
        <taxon>Athelia</taxon>
    </lineage>
</organism>
<keyword evidence="12 14" id="KW-0472">Membrane</keyword>
<keyword evidence="5 13" id="KW-0349">Heme</keyword>
<evidence type="ECO:0000256" key="14">
    <source>
        <dbReference type="SAM" id="Phobius"/>
    </source>
</evidence>
<keyword evidence="6 14" id="KW-0812">Transmembrane</keyword>
<evidence type="ECO:0000256" key="11">
    <source>
        <dbReference type="ARBA" id="ARBA00023033"/>
    </source>
</evidence>
<dbReference type="GO" id="GO:0016705">
    <property type="term" value="F:oxidoreductase activity, acting on paired donors, with incorporation or reduction of molecular oxygen"/>
    <property type="evidence" value="ECO:0007669"/>
    <property type="project" value="InterPro"/>
</dbReference>
<sequence length="556" mass="62503">MTSWLDSSSVLTSLAAIFASWIIWLISKHFFVRHALSNIPGPPCPSFIKGHIGELFSPQAWDLYQGLYDKFGTVVKVYGFFGGQHLYVCDPKALQHILVKDQDTYEPSDSFIQSNKLLFGNGLVATMGDHHRRQRKLLNPVFSSRHLAEMIPVFYEVTSKLRDSISEKVRHGPQDIDMLHWLSRTALELIGQSGLGHSFDDLGPQSRPNEYTYALKNLAPTMMRLNFFRMFLRYVAGWGTPGFRRYIVERIPMADLQKVVEMVDTMYDTSIGIFMSKKAALAKGDEAVIAQVGRGKDIMSVLLKANLEASIKDRLPEDELIAQISIFTFAAFDTTSSALSRILHLLSQYPDVQTKLRREITAAREYGGDLDYNGLDRLPYLDAVIRETLRLFPPVPIVSRLARKDMVLPLSKPMKGADGMPTSEIFVPKGTMTFISVITANRNPEIWGPDSYEWKPERWLSALPTSVTDAHYPAVYANLMTFIGGSRACIGFKFSELEMKVVLSLLLESFTFAETKEKIEWNTAAVMSPVVADSSLEMKPRLPLIVTAINRPTVGT</sequence>
<name>A0A166UUY3_9AGAM</name>
<evidence type="ECO:0000256" key="3">
    <source>
        <dbReference type="ARBA" id="ARBA00004721"/>
    </source>
</evidence>